<keyword evidence="4" id="KW-0804">Transcription</keyword>
<gene>
    <name evidence="9" type="ORF">SGA01_25220</name>
</gene>
<feature type="domain" description="HTH gntR-type" evidence="7">
    <location>
        <begin position="4"/>
        <end position="72"/>
    </location>
</feature>
<feature type="DNA-binding region" description="H-T-H motif" evidence="5">
    <location>
        <begin position="118"/>
        <end position="137"/>
    </location>
</feature>
<keyword evidence="10" id="KW-1185">Reference proteome</keyword>
<dbReference type="InterPro" id="IPR000524">
    <property type="entry name" value="Tscrpt_reg_HTH_GntR"/>
</dbReference>
<sequence>MTNEPPYLAIAAELRRRIRSGELSPGDRVPSTRAVTREWGVAMATATKALGVLRQESLVRPEPGVGTVVLARTGRGTGSDTGSGAGSGAGPEPEPLSRERLVAAALELADAEGLNGLTMRRVATALGVSTMTLYRHVPGKAELVRLMADAACGEVPLGPVPPEWRVGLERGARWLRGVYSRHRWMAHAMASFTRPVATRNAMAYTEWVLRSLRGTPLTHTEKLHAHLLIFAYVQGLSMADDLEEQARQDTGISDGEWMEQNEPRFDAIQAGGSYPELNSVTSGGGFGLDLDALFEFGLQRTLDGIASMIDETSG</sequence>
<dbReference type="OrthoDB" id="2570341at2"/>
<evidence type="ECO:0000259" key="8">
    <source>
        <dbReference type="PROSITE" id="PS50977"/>
    </source>
</evidence>
<dbReference type="Pfam" id="PF02909">
    <property type="entry name" value="TetR_C_1"/>
    <property type="match status" value="1"/>
</dbReference>
<dbReference type="InterPro" id="IPR009057">
    <property type="entry name" value="Homeodomain-like_sf"/>
</dbReference>
<evidence type="ECO:0000256" key="6">
    <source>
        <dbReference type="SAM" id="MobiDB-lite"/>
    </source>
</evidence>
<accession>A0A4Y3RJR0</accession>
<dbReference type="PRINTS" id="PR00455">
    <property type="entry name" value="HTHTETR"/>
</dbReference>
<reference evidence="9 10" key="1">
    <citation type="submission" date="2019-06" db="EMBL/GenBank/DDBJ databases">
        <title>Whole genome shotgun sequence of Streptomyces gardneri NBRC 12865.</title>
        <authorList>
            <person name="Hosoyama A."/>
            <person name="Uohara A."/>
            <person name="Ohji S."/>
            <person name="Ichikawa N."/>
        </authorList>
    </citation>
    <scope>NUCLEOTIDE SEQUENCE [LARGE SCALE GENOMIC DNA]</scope>
    <source>
        <strain evidence="9 10">NBRC 12865</strain>
    </source>
</reference>
<evidence type="ECO:0000313" key="10">
    <source>
        <dbReference type="Proteomes" id="UP000315226"/>
    </source>
</evidence>
<dbReference type="GO" id="GO:0003700">
    <property type="term" value="F:DNA-binding transcription factor activity"/>
    <property type="evidence" value="ECO:0007669"/>
    <property type="project" value="InterPro"/>
</dbReference>
<evidence type="ECO:0000259" key="7">
    <source>
        <dbReference type="PROSITE" id="PS50949"/>
    </source>
</evidence>
<dbReference type="CDD" id="cd07377">
    <property type="entry name" value="WHTH_GntR"/>
    <property type="match status" value="1"/>
</dbReference>
<dbReference type="Proteomes" id="UP000315226">
    <property type="component" value="Unassembled WGS sequence"/>
</dbReference>
<name>A0A4Y3RJR0_9ACTN</name>
<dbReference type="PANTHER" id="PTHR30055">
    <property type="entry name" value="HTH-TYPE TRANSCRIPTIONAL REGULATOR RUTR"/>
    <property type="match status" value="1"/>
</dbReference>
<feature type="region of interest" description="Disordered" evidence="6">
    <location>
        <begin position="71"/>
        <end position="96"/>
    </location>
</feature>
<keyword evidence="3 5" id="KW-0238">DNA-binding</keyword>
<dbReference type="PROSITE" id="PS50949">
    <property type="entry name" value="HTH_GNTR"/>
    <property type="match status" value="1"/>
</dbReference>
<evidence type="ECO:0000256" key="1">
    <source>
        <dbReference type="ARBA" id="ARBA00022491"/>
    </source>
</evidence>
<dbReference type="InterPro" id="IPR004111">
    <property type="entry name" value="Repressor_TetR_C"/>
</dbReference>
<dbReference type="GO" id="GO:0046677">
    <property type="term" value="P:response to antibiotic"/>
    <property type="evidence" value="ECO:0007669"/>
    <property type="project" value="InterPro"/>
</dbReference>
<dbReference type="SUPFAM" id="SSF46785">
    <property type="entry name" value="Winged helix' DNA-binding domain"/>
    <property type="match status" value="1"/>
</dbReference>
<dbReference type="SMART" id="SM00345">
    <property type="entry name" value="HTH_GNTR"/>
    <property type="match status" value="1"/>
</dbReference>
<dbReference type="GO" id="GO:0000976">
    <property type="term" value="F:transcription cis-regulatory region binding"/>
    <property type="evidence" value="ECO:0007669"/>
    <property type="project" value="TreeGrafter"/>
</dbReference>
<dbReference type="SUPFAM" id="SSF48498">
    <property type="entry name" value="Tetracyclin repressor-like, C-terminal domain"/>
    <property type="match status" value="1"/>
</dbReference>
<organism evidence="9 10">
    <name type="scientific">Streptomyces gardneri</name>
    <dbReference type="NCBI Taxonomy" id="66892"/>
    <lineage>
        <taxon>Bacteria</taxon>
        <taxon>Bacillati</taxon>
        <taxon>Actinomycetota</taxon>
        <taxon>Actinomycetes</taxon>
        <taxon>Kitasatosporales</taxon>
        <taxon>Streptomycetaceae</taxon>
        <taxon>Streptomyces</taxon>
    </lineage>
</organism>
<feature type="compositionally biased region" description="Gly residues" evidence="6">
    <location>
        <begin position="75"/>
        <end position="89"/>
    </location>
</feature>
<dbReference type="PROSITE" id="PS50977">
    <property type="entry name" value="HTH_TETR_2"/>
    <property type="match status" value="1"/>
</dbReference>
<dbReference type="PRINTS" id="PR00400">
    <property type="entry name" value="TETREPRESSOR"/>
</dbReference>
<dbReference type="RefSeq" id="WP_141296591.1">
    <property type="nucleotide sequence ID" value="NZ_BJMN01000014.1"/>
</dbReference>
<evidence type="ECO:0000256" key="5">
    <source>
        <dbReference type="PROSITE-ProRule" id="PRU00335"/>
    </source>
</evidence>
<dbReference type="SUPFAM" id="SSF46689">
    <property type="entry name" value="Homeodomain-like"/>
    <property type="match status" value="1"/>
</dbReference>
<dbReference type="Gene3D" id="1.10.10.60">
    <property type="entry name" value="Homeodomain-like"/>
    <property type="match status" value="1"/>
</dbReference>
<dbReference type="Pfam" id="PF00440">
    <property type="entry name" value="TetR_N"/>
    <property type="match status" value="1"/>
</dbReference>
<keyword evidence="1" id="KW-0678">Repressor</keyword>
<evidence type="ECO:0000256" key="2">
    <source>
        <dbReference type="ARBA" id="ARBA00023015"/>
    </source>
</evidence>
<dbReference type="InterPro" id="IPR050109">
    <property type="entry name" value="HTH-type_TetR-like_transc_reg"/>
</dbReference>
<dbReference type="InterPro" id="IPR036271">
    <property type="entry name" value="Tet_transcr_reg_TetR-rel_C_sf"/>
</dbReference>
<feature type="domain" description="HTH tetR-type" evidence="8">
    <location>
        <begin position="95"/>
        <end position="155"/>
    </location>
</feature>
<dbReference type="Pfam" id="PF00392">
    <property type="entry name" value="GntR"/>
    <property type="match status" value="1"/>
</dbReference>
<keyword evidence="2" id="KW-0805">Transcription regulation</keyword>
<dbReference type="InterPro" id="IPR036388">
    <property type="entry name" value="WH-like_DNA-bd_sf"/>
</dbReference>
<evidence type="ECO:0000313" key="9">
    <source>
        <dbReference type="EMBL" id="GEB56917.1"/>
    </source>
</evidence>
<dbReference type="AlphaFoldDB" id="A0A4Y3RJR0"/>
<dbReference type="Gene3D" id="1.10.10.10">
    <property type="entry name" value="Winged helix-like DNA-binding domain superfamily/Winged helix DNA-binding domain"/>
    <property type="match status" value="1"/>
</dbReference>
<dbReference type="InterPro" id="IPR001647">
    <property type="entry name" value="HTH_TetR"/>
</dbReference>
<dbReference type="EMBL" id="BJMN01000014">
    <property type="protein sequence ID" value="GEB56917.1"/>
    <property type="molecule type" value="Genomic_DNA"/>
</dbReference>
<comment type="caution">
    <text evidence="9">The sequence shown here is derived from an EMBL/GenBank/DDBJ whole genome shotgun (WGS) entry which is preliminary data.</text>
</comment>
<protein>
    <submittedName>
        <fullName evidence="9">GntR family transcriptional regulator</fullName>
    </submittedName>
</protein>
<dbReference type="InterPro" id="IPR036390">
    <property type="entry name" value="WH_DNA-bd_sf"/>
</dbReference>
<evidence type="ECO:0000256" key="4">
    <source>
        <dbReference type="ARBA" id="ARBA00023163"/>
    </source>
</evidence>
<evidence type="ECO:0000256" key="3">
    <source>
        <dbReference type="ARBA" id="ARBA00023125"/>
    </source>
</evidence>
<proteinExistence type="predicted"/>
<dbReference type="InterPro" id="IPR003012">
    <property type="entry name" value="Tet_transcr_reg_TetR"/>
</dbReference>
<dbReference type="PANTHER" id="PTHR30055:SF151">
    <property type="entry name" value="TRANSCRIPTIONAL REGULATORY PROTEIN"/>
    <property type="match status" value="1"/>
</dbReference>
<dbReference type="GO" id="GO:0045892">
    <property type="term" value="P:negative regulation of DNA-templated transcription"/>
    <property type="evidence" value="ECO:0007669"/>
    <property type="project" value="InterPro"/>
</dbReference>
<dbReference type="Gene3D" id="1.10.357.10">
    <property type="entry name" value="Tetracycline Repressor, domain 2"/>
    <property type="match status" value="1"/>
</dbReference>